<keyword evidence="3 6" id="KW-0812">Transmembrane</keyword>
<feature type="transmembrane region" description="Helical" evidence="6">
    <location>
        <begin position="60"/>
        <end position="81"/>
    </location>
</feature>
<accession>A0A4S8MYT4</accession>
<dbReference type="FunFam" id="1.20.1260.100:FF:000001">
    <property type="entry name" value="translocator protein 2"/>
    <property type="match status" value="1"/>
</dbReference>
<dbReference type="Pfam" id="PF03073">
    <property type="entry name" value="TspO_MBR"/>
    <property type="match status" value="1"/>
</dbReference>
<keyword evidence="5 6" id="KW-0472">Membrane</keyword>
<evidence type="ECO:0000313" key="8">
    <source>
        <dbReference type="Proteomes" id="UP000297245"/>
    </source>
</evidence>
<dbReference type="EMBL" id="ML179035">
    <property type="protein sequence ID" value="THV08465.1"/>
    <property type="molecule type" value="Genomic_DNA"/>
</dbReference>
<dbReference type="Gene3D" id="1.20.1260.100">
    <property type="entry name" value="TspO/MBR protein"/>
    <property type="match status" value="1"/>
</dbReference>
<feature type="transmembrane region" description="Helical" evidence="6">
    <location>
        <begin position="93"/>
        <end position="114"/>
    </location>
</feature>
<evidence type="ECO:0000256" key="6">
    <source>
        <dbReference type="SAM" id="Phobius"/>
    </source>
</evidence>
<gene>
    <name evidence="7" type="ORF">K435DRAFT_771960</name>
</gene>
<dbReference type="PIRSF" id="PIRSF005859">
    <property type="entry name" value="PBR"/>
    <property type="match status" value="1"/>
</dbReference>
<dbReference type="PANTHER" id="PTHR10057:SF0">
    <property type="entry name" value="TRANSLOCATOR PROTEIN"/>
    <property type="match status" value="1"/>
</dbReference>
<dbReference type="CDD" id="cd15904">
    <property type="entry name" value="TSPO_MBR"/>
    <property type="match status" value="1"/>
</dbReference>
<dbReference type="GO" id="GO:0033013">
    <property type="term" value="P:tetrapyrrole metabolic process"/>
    <property type="evidence" value="ECO:0007669"/>
    <property type="project" value="UniProtKB-ARBA"/>
</dbReference>
<keyword evidence="8" id="KW-1185">Reference proteome</keyword>
<protein>
    <submittedName>
        <fullName evidence="7">TspO/MBR-like protein</fullName>
    </submittedName>
</protein>
<evidence type="ECO:0000313" key="7">
    <source>
        <dbReference type="EMBL" id="THV08465.1"/>
    </source>
</evidence>
<dbReference type="AlphaFoldDB" id="A0A4S8MYT4"/>
<dbReference type="GO" id="GO:0005741">
    <property type="term" value="C:mitochondrial outer membrane"/>
    <property type="evidence" value="ECO:0007669"/>
    <property type="project" value="TreeGrafter"/>
</dbReference>
<evidence type="ECO:0000256" key="3">
    <source>
        <dbReference type="ARBA" id="ARBA00022692"/>
    </source>
</evidence>
<dbReference type="OrthoDB" id="8841220at2759"/>
<evidence type="ECO:0000256" key="5">
    <source>
        <dbReference type="ARBA" id="ARBA00023136"/>
    </source>
</evidence>
<sequence>MSTIHIPAILLAIPRNPVTALGLPLALGLFSGAGTAKVVRSSWYETLAVPPGRPPRQVFPIVWPALYLSMGYASHLAVKALDRTVSPSARDDLLLGIALYYAQLSMNFVWSPLFFNFKQIGLALVDSVLLAGTTYYMTKLFDGATNSQTTYFLAPYCAWLTFATYLNGGIWWLNNSKPKRD</sequence>
<dbReference type="InterPro" id="IPR038330">
    <property type="entry name" value="TspO/MBR-related_sf"/>
</dbReference>
<evidence type="ECO:0000256" key="4">
    <source>
        <dbReference type="ARBA" id="ARBA00022989"/>
    </source>
</evidence>
<proteinExistence type="inferred from homology"/>
<dbReference type="Proteomes" id="UP000297245">
    <property type="component" value="Unassembled WGS sequence"/>
</dbReference>
<feature type="transmembrane region" description="Helical" evidence="6">
    <location>
        <begin position="150"/>
        <end position="173"/>
    </location>
</feature>
<dbReference type="InterPro" id="IPR004307">
    <property type="entry name" value="TspO_MBR"/>
</dbReference>
<evidence type="ECO:0000256" key="1">
    <source>
        <dbReference type="ARBA" id="ARBA00004141"/>
    </source>
</evidence>
<name>A0A4S8MYT4_DENBC</name>
<dbReference type="PANTHER" id="PTHR10057">
    <property type="entry name" value="PERIPHERAL-TYPE BENZODIAZEPINE RECEPTOR"/>
    <property type="match status" value="1"/>
</dbReference>
<organism evidence="7 8">
    <name type="scientific">Dendrothele bispora (strain CBS 962.96)</name>
    <dbReference type="NCBI Taxonomy" id="1314807"/>
    <lineage>
        <taxon>Eukaryota</taxon>
        <taxon>Fungi</taxon>
        <taxon>Dikarya</taxon>
        <taxon>Basidiomycota</taxon>
        <taxon>Agaricomycotina</taxon>
        <taxon>Agaricomycetes</taxon>
        <taxon>Agaricomycetidae</taxon>
        <taxon>Agaricales</taxon>
        <taxon>Agaricales incertae sedis</taxon>
        <taxon>Dendrothele</taxon>
    </lineage>
</organism>
<reference evidence="7 8" key="1">
    <citation type="journal article" date="2019" name="Nat. Ecol. Evol.">
        <title>Megaphylogeny resolves global patterns of mushroom evolution.</title>
        <authorList>
            <person name="Varga T."/>
            <person name="Krizsan K."/>
            <person name="Foldi C."/>
            <person name="Dima B."/>
            <person name="Sanchez-Garcia M."/>
            <person name="Sanchez-Ramirez S."/>
            <person name="Szollosi G.J."/>
            <person name="Szarkandi J.G."/>
            <person name="Papp V."/>
            <person name="Albert L."/>
            <person name="Andreopoulos W."/>
            <person name="Angelini C."/>
            <person name="Antonin V."/>
            <person name="Barry K.W."/>
            <person name="Bougher N.L."/>
            <person name="Buchanan P."/>
            <person name="Buyck B."/>
            <person name="Bense V."/>
            <person name="Catcheside P."/>
            <person name="Chovatia M."/>
            <person name="Cooper J."/>
            <person name="Damon W."/>
            <person name="Desjardin D."/>
            <person name="Finy P."/>
            <person name="Geml J."/>
            <person name="Haridas S."/>
            <person name="Hughes K."/>
            <person name="Justo A."/>
            <person name="Karasinski D."/>
            <person name="Kautmanova I."/>
            <person name="Kiss B."/>
            <person name="Kocsube S."/>
            <person name="Kotiranta H."/>
            <person name="LaButti K.M."/>
            <person name="Lechner B.E."/>
            <person name="Liimatainen K."/>
            <person name="Lipzen A."/>
            <person name="Lukacs Z."/>
            <person name="Mihaltcheva S."/>
            <person name="Morgado L.N."/>
            <person name="Niskanen T."/>
            <person name="Noordeloos M.E."/>
            <person name="Ohm R.A."/>
            <person name="Ortiz-Santana B."/>
            <person name="Ovrebo C."/>
            <person name="Racz N."/>
            <person name="Riley R."/>
            <person name="Savchenko A."/>
            <person name="Shiryaev A."/>
            <person name="Soop K."/>
            <person name="Spirin V."/>
            <person name="Szebenyi C."/>
            <person name="Tomsovsky M."/>
            <person name="Tulloss R.E."/>
            <person name="Uehling J."/>
            <person name="Grigoriev I.V."/>
            <person name="Vagvolgyi C."/>
            <person name="Papp T."/>
            <person name="Martin F.M."/>
            <person name="Miettinen O."/>
            <person name="Hibbett D.S."/>
            <person name="Nagy L.G."/>
        </authorList>
    </citation>
    <scope>NUCLEOTIDE SEQUENCE [LARGE SCALE GENOMIC DNA]</scope>
    <source>
        <strain evidence="7 8">CBS 962.96</strain>
    </source>
</reference>
<evidence type="ECO:0000256" key="2">
    <source>
        <dbReference type="ARBA" id="ARBA00007524"/>
    </source>
</evidence>
<feature type="transmembrane region" description="Helical" evidence="6">
    <location>
        <begin position="120"/>
        <end position="138"/>
    </location>
</feature>
<keyword evidence="4 6" id="KW-1133">Transmembrane helix</keyword>
<comment type="subcellular location">
    <subcellularLocation>
        <location evidence="1">Membrane</location>
        <topology evidence="1">Multi-pass membrane protein</topology>
    </subcellularLocation>
</comment>
<comment type="similarity">
    <text evidence="2">Belongs to the TspO/BZRP family.</text>
</comment>